<evidence type="ECO:0000256" key="6">
    <source>
        <dbReference type="RuleBase" id="RU000489"/>
    </source>
</evidence>
<name>A0A7C3WVQ3_9BACT</name>
<dbReference type="GO" id="GO:0008061">
    <property type="term" value="F:chitin binding"/>
    <property type="evidence" value="ECO:0007669"/>
    <property type="project" value="InterPro"/>
</dbReference>
<dbReference type="InterPro" id="IPR017853">
    <property type="entry name" value="GH"/>
</dbReference>
<comment type="similarity">
    <text evidence="7">Belongs to the glycosyl hydrolase 18 family.</text>
</comment>
<dbReference type="GO" id="GO:0006032">
    <property type="term" value="P:chitin catabolic process"/>
    <property type="evidence" value="ECO:0007669"/>
    <property type="project" value="UniProtKB-KW"/>
</dbReference>
<dbReference type="GO" id="GO:0005975">
    <property type="term" value="P:carbohydrate metabolic process"/>
    <property type="evidence" value="ECO:0007669"/>
    <property type="project" value="InterPro"/>
</dbReference>
<accession>A0A7C3WVQ3</accession>
<dbReference type="InterPro" id="IPR050314">
    <property type="entry name" value="Glycosyl_Hydrlase_18"/>
</dbReference>
<evidence type="ECO:0000256" key="7">
    <source>
        <dbReference type="RuleBase" id="RU004453"/>
    </source>
</evidence>
<dbReference type="SUPFAM" id="SSF54556">
    <property type="entry name" value="Chitinase insertion domain"/>
    <property type="match status" value="1"/>
</dbReference>
<dbReference type="SMART" id="SM00636">
    <property type="entry name" value="Glyco_18"/>
    <property type="match status" value="1"/>
</dbReference>
<keyword evidence="4" id="KW-0624">Polysaccharide degradation</keyword>
<dbReference type="PROSITE" id="PS51910">
    <property type="entry name" value="GH18_2"/>
    <property type="match status" value="1"/>
</dbReference>
<proteinExistence type="inferred from homology"/>
<dbReference type="CDD" id="cd06548">
    <property type="entry name" value="GH18_chitinase"/>
    <property type="match status" value="1"/>
</dbReference>
<feature type="domain" description="GH18" evidence="8">
    <location>
        <begin position="1"/>
        <end position="334"/>
    </location>
</feature>
<dbReference type="InterPro" id="IPR001579">
    <property type="entry name" value="Glyco_hydro_18_chit_AS"/>
</dbReference>
<dbReference type="SUPFAM" id="SSF51445">
    <property type="entry name" value="(Trans)glycosidases"/>
    <property type="match status" value="1"/>
</dbReference>
<dbReference type="GO" id="GO:0008843">
    <property type="term" value="F:endochitinase activity"/>
    <property type="evidence" value="ECO:0007669"/>
    <property type="project" value="UniProtKB-EC"/>
</dbReference>
<dbReference type="Gene3D" id="3.10.50.10">
    <property type="match status" value="1"/>
</dbReference>
<dbReference type="Pfam" id="PF00704">
    <property type="entry name" value="Glyco_hydro_18"/>
    <property type="match status" value="1"/>
</dbReference>
<evidence type="ECO:0000256" key="1">
    <source>
        <dbReference type="ARBA" id="ARBA00000822"/>
    </source>
</evidence>
<sequence>MYWKGEDLNLKGVDELNIAFGLIRNGSEIFIPDVERGFDLKSELKKLKERYKDLKVIISVGGWGAEGFSDMANDPKLRSEFCDNAKKIILDYDFDGIDIDWEYPVGPDWGLPIKTRPEDRENYVILLNDLRNMLFDLSKNTGKKYVLSVAVPASPWFLQKNDVVAVSKIVDHLKVMSYDYYGSWSSTTGHHANLYNNPKDPAWGGWSTDQAVKLYLSVVPSEKIWVGVPFYGRGWKGVKNENNGLFQPYKESIEAISWDKIKELMKSGKFNRYWDDIAKAPYLFDGDIFVTYMDKEALDYVIDYVKRYKLGGIFAWEYAHDMKGELLEYISSKK</sequence>
<dbReference type="AlphaFoldDB" id="A0A7C3WVQ3"/>
<evidence type="ECO:0000256" key="4">
    <source>
        <dbReference type="ARBA" id="ARBA00023024"/>
    </source>
</evidence>
<evidence type="ECO:0000259" key="8">
    <source>
        <dbReference type="PROSITE" id="PS51910"/>
    </source>
</evidence>
<dbReference type="PANTHER" id="PTHR11177">
    <property type="entry name" value="CHITINASE"/>
    <property type="match status" value="1"/>
</dbReference>
<dbReference type="InterPro" id="IPR029070">
    <property type="entry name" value="Chitinase_insertion_sf"/>
</dbReference>
<evidence type="ECO:0000256" key="5">
    <source>
        <dbReference type="ARBA" id="ARBA00023295"/>
    </source>
</evidence>
<evidence type="ECO:0000256" key="2">
    <source>
        <dbReference type="ARBA" id="ARBA00012729"/>
    </source>
</evidence>
<dbReference type="PANTHER" id="PTHR11177:SF317">
    <property type="entry name" value="CHITINASE 12-RELATED"/>
    <property type="match status" value="1"/>
</dbReference>
<gene>
    <name evidence="9" type="ORF">ENV35_02600</name>
</gene>
<dbReference type="InterPro" id="IPR011583">
    <property type="entry name" value="Chitinase_II/V-like_cat"/>
</dbReference>
<keyword evidence="3 6" id="KW-0378">Hydrolase</keyword>
<dbReference type="Gene3D" id="3.20.20.80">
    <property type="entry name" value="Glycosidases"/>
    <property type="match status" value="1"/>
</dbReference>
<organism evidence="9">
    <name type="scientific">Dictyoglomus turgidum</name>
    <dbReference type="NCBI Taxonomy" id="513050"/>
    <lineage>
        <taxon>Bacteria</taxon>
        <taxon>Pseudomonadati</taxon>
        <taxon>Dictyoglomota</taxon>
        <taxon>Dictyoglomia</taxon>
        <taxon>Dictyoglomales</taxon>
        <taxon>Dictyoglomaceae</taxon>
        <taxon>Dictyoglomus</taxon>
    </lineage>
</organism>
<keyword evidence="4" id="KW-0146">Chitin degradation</keyword>
<dbReference type="EC" id="3.2.1.14" evidence="2"/>
<dbReference type="InterPro" id="IPR001223">
    <property type="entry name" value="Glyco_hydro18_cat"/>
</dbReference>
<keyword evidence="5 6" id="KW-0326">Glycosidase</keyword>
<dbReference type="PROSITE" id="PS01095">
    <property type="entry name" value="GH18_1"/>
    <property type="match status" value="1"/>
</dbReference>
<comment type="caution">
    <text evidence="9">The sequence shown here is derived from an EMBL/GenBank/DDBJ whole genome shotgun (WGS) entry which is preliminary data.</text>
</comment>
<reference evidence="9" key="1">
    <citation type="journal article" date="2020" name="mSystems">
        <title>Genome- and Community-Level Interaction Insights into Carbon Utilization and Element Cycling Functions of Hydrothermarchaeota in Hydrothermal Sediment.</title>
        <authorList>
            <person name="Zhou Z."/>
            <person name="Liu Y."/>
            <person name="Xu W."/>
            <person name="Pan J."/>
            <person name="Luo Z.H."/>
            <person name="Li M."/>
        </authorList>
    </citation>
    <scope>NUCLEOTIDE SEQUENCE [LARGE SCALE GENOMIC DNA]</scope>
    <source>
        <strain evidence="9">SpSt-751</strain>
    </source>
</reference>
<protein>
    <recommendedName>
        <fullName evidence="2">chitinase</fullName>
        <ecNumber evidence="2">3.2.1.14</ecNumber>
    </recommendedName>
</protein>
<comment type="catalytic activity">
    <reaction evidence="1">
        <text>Random endo-hydrolysis of N-acetyl-beta-D-glucosaminide (1-&gt;4)-beta-linkages in chitin and chitodextrins.</text>
        <dbReference type="EC" id="3.2.1.14"/>
    </reaction>
</comment>
<keyword evidence="4" id="KW-0119">Carbohydrate metabolism</keyword>
<evidence type="ECO:0000256" key="3">
    <source>
        <dbReference type="ARBA" id="ARBA00022801"/>
    </source>
</evidence>
<dbReference type="EMBL" id="DTGA01000060">
    <property type="protein sequence ID" value="HGB30752.1"/>
    <property type="molecule type" value="Genomic_DNA"/>
</dbReference>
<evidence type="ECO:0000313" key="9">
    <source>
        <dbReference type="EMBL" id="HGB30752.1"/>
    </source>
</evidence>